<keyword evidence="5" id="KW-0812">Transmembrane</keyword>
<evidence type="ECO:0000256" key="1">
    <source>
        <dbReference type="ARBA" id="ARBA00018672"/>
    </source>
</evidence>
<feature type="modified residue" description="4-aspartylphosphate" evidence="4">
    <location>
        <position position="434"/>
    </location>
</feature>
<comment type="caution">
    <text evidence="7">The sequence shown here is derived from an EMBL/GenBank/DDBJ whole genome shotgun (WGS) entry which is preliminary data.</text>
</comment>
<protein>
    <recommendedName>
        <fullName evidence="1">Stage 0 sporulation protein A homolog</fullName>
    </recommendedName>
</protein>
<evidence type="ECO:0000259" key="6">
    <source>
        <dbReference type="PROSITE" id="PS50110"/>
    </source>
</evidence>
<reference evidence="7" key="1">
    <citation type="submission" date="2020-08" db="EMBL/GenBank/DDBJ databases">
        <title>Genome public.</title>
        <authorList>
            <person name="Liu C."/>
            <person name="Sun Q."/>
        </authorList>
    </citation>
    <scope>NUCLEOTIDE SEQUENCE</scope>
    <source>
        <strain evidence="7">NSJ-33</strain>
    </source>
</reference>
<evidence type="ECO:0000256" key="2">
    <source>
        <dbReference type="ARBA" id="ARBA00022553"/>
    </source>
</evidence>
<evidence type="ECO:0000256" key="3">
    <source>
        <dbReference type="ARBA" id="ARBA00024867"/>
    </source>
</evidence>
<dbReference type="SMART" id="SM00448">
    <property type="entry name" value="REC"/>
    <property type="match status" value="1"/>
</dbReference>
<dbReference type="RefSeq" id="WP_249295227.1">
    <property type="nucleotide sequence ID" value="NZ_JACRSV010000002.1"/>
</dbReference>
<gene>
    <name evidence="7" type="ORF">H8710_09270</name>
</gene>
<dbReference type="InterPro" id="IPR001789">
    <property type="entry name" value="Sig_transdc_resp-reg_receiver"/>
</dbReference>
<evidence type="ECO:0000313" key="8">
    <source>
        <dbReference type="Proteomes" id="UP000610760"/>
    </source>
</evidence>
<proteinExistence type="predicted"/>
<dbReference type="Proteomes" id="UP000610760">
    <property type="component" value="Unassembled WGS sequence"/>
</dbReference>
<dbReference type="InterPro" id="IPR011006">
    <property type="entry name" value="CheY-like_superfamily"/>
</dbReference>
<dbReference type="PANTHER" id="PTHR45339:SF3">
    <property type="entry name" value="HISTIDINE KINASE"/>
    <property type="match status" value="1"/>
</dbReference>
<dbReference type="Gene3D" id="3.40.50.2300">
    <property type="match status" value="1"/>
</dbReference>
<sequence length="506" mass="56941">MKQKTEQGHLTARYRLFTFFVLVLLAMIAVAGLWGSQRILLKNAARMGQNLAQSYASDEQHHIEIYQNVIRMGMTYLEDYTAAGASYEKIESWMIDFFQKAADATGEGNITFYAIVDEKIIASQPFEGIEQYDFRQATWYQQAIDARGQVIFTDAYKSVTGRQVVTVAAASPKSGNIIVIDLFTENFEHYHKNLSLIEDGAYYLCDSSGNLLFYSAPFDVDEAAMENYVKSVVYKASTGEQLENGKESFRDLNGKARGLYYYQMPNGWLSILSVPRAVLLEGMGVVVTWYAVLMVVFLTASVAYWLREGRLNKTIERTNDTIRVLGNSYYAIYRVDVDKGEYEMTKGSDYARQKLPYKGSYEALPETEEQNSAAADVLQGRHILLVEDNPLNMEITAELLKMRGAQVTPAANGREAVEAFEKSEPGFFDGILMDMQMPEMDGCEAARAIRNLNRPDARAVPIVAQTANAFAEDISRTEQAGMNAHLSKPIDMEQLCCILEELFTKR</sequence>
<feature type="domain" description="Response regulatory" evidence="6">
    <location>
        <begin position="382"/>
        <end position="503"/>
    </location>
</feature>
<dbReference type="SUPFAM" id="SSF52172">
    <property type="entry name" value="CheY-like"/>
    <property type="match status" value="1"/>
</dbReference>
<dbReference type="CDD" id="cd17546">
    <property type="entry name" value="REC_hyHK_CKI1_RcsC-like"/>
    <property type="match status" value="1"/>
</dbReference>
<dbReference type="Pfam" id="PF00072">
    <property type="entry name" value="Response_reg"/>
    <property type="match status" value="1"/>
</dbReference>
<keyword evidence="8" id="KW-1185">Reference proteome</keyword>
<keyword evidence="5" id="KW-1133">Transmembrane helix</keyword>
<dbReference type="CDD" id="cd18774">
    <property type="entry name" value="PDC2_HK_sensor"/>
    <property type="match status" value="1"/>
</dbReference>
<keyword evidence="2 4" id="KW-0597">Phosphoprotein</keyword>
<dbReference type="Gene3D" id="3.30.450.20">
    <property type="entry name" value="PAS domain"/>
    <property type="match status" value="2"/>
</dbReference>
<name>A0A926I7V6_9FIRM</name>
<feature type="transmembrane region" description="Helical" evidence="5">
    <location>
        <begin position="287"/>
        <end position="306"/>
    </location>
</feature>
<dbReference type="EMBL" id="JACRSV010000002">
    <property type="protein sequence ID" value="MBC8560252.1"/>
    <property type="molecule type" value="Genomic_DNA"/>
</dbReference>
<accession>A0A926I7V6</accession>
<dbReference type="PROSITE" id="PS50110">
    <property type="entry name" value="RESPONSE_REGULATORY"/>
    <property type="match status" value="1"/>
</dbReference>
<dbReference type="AlphaFoldDB" id="A0A926I7V6"/>
<organism evidence="7 8">
    <name type="scientific">Fumia xinanensis</name>
    <dbReference type="NCBI Taxonomy" id="2763659"/>
    <lineage>
        <taxon>Bacteria</taxon>
        <taxon>Bacillati</taxon>
        <taxon>Bacillota</taxon>
        <taxon>Clostridia</taxon>
        <taxon>Eubacteriales</taxon>
        <taxon>Oscillospiraceae</taxon>
        <taxon>Fumia</taxon>
    </lineage>
</organism>
<evidence type="ECO:0000256" key="4">
    <source>
        <dbReference type="PROSITE-ProRule" id="PRU00169"/>
    </source>
</evidence>
<evidence type="ECO:0000313" key="7">
    <source>
        <dbReference type="EMBL" id="MBC8560252.1"/>
    </source>
</evidence>
<comment type="function">
    <text evidence="3">May play the central regulatory role in sporulation. It may be an element of the effector pathway responsible for the activation of sporulation genes in response to nutritional stress. Spo0A may act in concert with spo0H (a sigma factor) to control the expression of some genes that are critical to the sporulation process.</text>
</comment>
<dbReference type="GO" id="GO:0000160">
    <property type="term" value="P:phosphorelay signal transduction system"/>
    <property type="evidence" value="ECO:0007669"/>
    <property type="project" value="InterPro"/>
</dbReference>
<feature type="transmembrane region" description="Helical" evidence="5">
    <location>
        <begin position="12"/>
        <end position="34"/>
    </location>
</feature>
<dbReference type="PANTHER" id="PTHR45339">
    <property type="entry name" value="HYBRID SIGNAL TRANSDUCTION HISTIDINE KINASE J"/>
    <property type="match status" value="1"/>
</dbReference>
<keyword evidence="5" id="KW-0472">Membrane</keyword>
<evidence type="ECO:0000256" key="5">
    <source>
        <dbReference type="SAM" id="Phobius"/>
    </source>
</evidence>